<dbReference type="InterPro" id="IPR013180">
    <property type="entry name" value="CTNNBL1_N"/>
</dbReference>
<evidence type="ECO:0000256" key="3">
    <source>
        <dbReference type="ARBA" id="ARBA00022737"/>
    </source>
</evidence>
<evidence type="ECO:0000259" key="7">
    <source>
        <dbReference type="SMART" id="SM01156"/>
    </source>
</evidence>
<keyword evidence="3" id="KW-0677">Repeat</keyword>
<feature type="domain" description="Beta-catenin-like protein 1 N-terminal" evidence="7">
    <location>
        <begin position="95"/>
        <end position="204"/>
    </location>
</feature>
<evidence type="ECO:0000313" key="8">
    <source>
        <dbReference type="EMBL" id="PHH77164.1"/>
    </source>
</evidence>
<reference evidence="8 9" key="1">
    <citation type="submission" date="2017-06" db="EMBL/GenBank/DDBJ databases">
        <title>Ant-infecting Ophiocordyceps genomes reveal a high diversity of potential behavioral manipulation genes and a possible major role for enterotoxins.</title>
        <authorList>
            <person name="De Bekker C."/>
            <person name="Evans H.C."/>
            <person name="Brachmann A."/>
            <person name="Hughes D.P."/>
        </authorList>
    </citation>
    <scope>NUCLEOTIDE SEQUENCE [LARGE SCALE GENOMIC DNA]</scope>
    <source>
        <strain evidence="8 9">1348a</strain>
    </source>
</reference>
<dbReference type="Pfam" id="PF08216">
    <property type="entry name" value="CTNNBL"/>
    <property type="match status" value="1"/>
</dbReference>
<dbReference type="SMART" id="SM01156">
    <property type="entry name" value="DUF1716"/>
    <property type="match status" value="1"/>
</dbReference>
<evidence type="ECO:0000313" key="9">
    <source>
        <dbReference type="Proteomes" id="UP000224854"/>
    </source>
</evidence>
<dbReference type="OrthoDB" id="1898821at2759"/>
<keyword evidence="9" id="KW-1185">Reference proteome</keyword>
<dbReference type="InterPro" id="IPR011989">
    <property type="entry name" value="ARM-like"/>
</dbReference>
<keyword evidence="5" id="KW-0539">Nucleus</keyword>
<evidence type="ECO:0000256" key="5">
    <source>
        <dbReference type="ARBA" id="ARBA00023242"/>
    </source>
</evidence>
<sequence>MASVDDIFKSAGVSNTKRKIETVRDPNEIYKATKLAANSSSRDSALKRPDDAPGPDEADDDAEAGPTLPPGFDDGLGADDDDDDQEGRFFGGGISKQESQILDYVDRAEAEAPAVPDKIDASWLRKTTQNLERRITTNAELRAKYAHDPHKFIASEAQLDADIHALALLAEHPHLYPDLATVGLATSLAGLLAHDNTDIAIAAVQVLAELTDDDVEAQQDDWAALVDSLVNHGQLVSLLVSNLNRLDDLGADETDRAGVYHILNLVENLCSRPATAAHVAVNDDLVGWLLARIRRNDSSTTATVSQNRQYAAEILAILAQASAETRKHIASRPDDDALDILLQLVAPYRRRDADHGDEAEYVENLFEALTCLVDDGTAGKPRFLDAEGVELCLLMLSQGKKSRGPALRLLDHAASASMTSHVSPSTDICLRIVAAGGLKTLFTLFAKTHDRTLLSHLLALFASMLRLLPADSPERIRTLAKFVEKDYAKTARLVVLRADWAARVRQAEQAYRRDLADDADEAEVELELLARRLDAGLHTLQQIDLALAWLVAEDGGARSKIQALLAERNEGLAAIASTIEAQRQALDTSEEDGKDVNEMLATLLDFVR</sequence>
<dbReference type="GO" id="GO:0010467">
    <property type="term" value="P:gene expression"/>
    <property type="evidence" value="ECO:0007669"/>
    <property type="project" value="UniProtKB-ARBA"/>
</dbReference>
<dbReference type="AlphaFoldDB" id="A0A2C5ZCK9"/>
<protein>
    <recommendedName>
        <fullName evidence="7">Beta-catenin-like protein 1 N-terminal domain-containing protein</fullName>
    </recommendedName>
</protein>
<organism evidence="8 9">
    <name type="scientific">Ophiocordyceps australis</name>
    <dbReference type="NCBI Taxonomy" id="1399860"/>
    <lineage>
        <taxon>Eukaryota</taxon>
        <taxon>Fungi</taxon>
        <taxon>Dikarya</taxon>
        <taxon>Ascomycota</taxon>
        <taxon>Pezizomycotina</taxon>
        <taxon>Sordariomycetes</taxon>
        <taxon>Hypocreomycetidae</taxon>
        <taxon>Hypocreales</taxon>
        <taxon>Ophiocordycipitaceae</taxon>
        <taxon>Ophiocordyceps</taxon>
    </lineage>
</organism>
<dbReference type="PANTHER" id="PTHR14978:SF0">
    <property type="entry name" value="BETA-CATENIN-LIKE PROTEIN 1"/>
    <property type="match status" value="1"/>
</dbReference>
<feature type="compositionally biased region" description="Acidic residues" evidence="6">
    <location>
        <begin position="76"/>
        <end position="85"/>
    </location>
</feature>
<dbReference type="FunFam" id="1.25.10.10:FF:001136">
    <property type="entry name" value="Beta-catenin-like protein 1"/>
    <property type="match status" value="1"/>
</dbReference>
<evidence type="ECO:0000256" key="2">
    <source>
        <dbReference type="ARBA" id="ARBA00022553"/>
    </source>
</evidence>
<dbReference type="PANTHER" id="PTHR14978">
    <property type="entry name" value="BETA-CATENIN-LIKE PROTEIN 1 NUCLEAR ASSOCIATED PROTEIN"/>
    <property type="match status" value="1"/>
</dbReference>
<dbReference type="InterPro" id="IPR039678">
    <property type="entry name" value="CTNNBL1"/>
</dbReference>
<accession>A0A2C5ZCK9</accession>
<dbReference type="InterPro" id="IPR016024">
    <property type="entry name" value="ARM-type_fold"/>
</dbReference>
<dbReference type="Proteomes" id="UP000224854">
    <property type="component" value="Unassembled WGS sequence"/>
</dbReference>
<feature type="compositionally biased region" description="Acidic residues" evidence="6">
    <location>
        <begin position="53"/>
        <end position="63"/>
    </location>
</feature>
<dbReference type="EMBL" id="NJEU01000281">
    <property type="protein sequence ID" value="PHH77164.1"/>
    <property type="molecule type" value="Genomic_DNA"/>
</dbReference>
<comment type="caution">
    <text evidence="8">The sequence shown here is derived from an EMBL/GenBank/DDBJ whole genome shotgun (WGS) entry which is preliminary data.</text>
</comment>
<dbReference type="GO" id="GO:0005681">
    <property type="term" value="C:spliceosomal complex"/>
    <property type="evidence" value="ECO:0007669"/>
    <property type="project" value="TreeGrafter"/>
</dbReference>
<feature type="compositionally biased region" description="Basic and acidic residues" evidence="6">
    <location>
        <begin position="18"/>
        <end position="28"/>
    </location>
</feature>
<comment type="subcellular location">
    <subcellularLocation>
        <location evidence="1">Nucleus</location>
    </subcellularLocation>
</comment>
<proteinExistence type="predicted"/>
<keyword evidence="2" id="KW-0597">Phosphoprotein</keyword>
<dbReference type="SUPFAM" id="SSF48371">
    <property type="entry name" value="ARM repeat"/>
    <property type="match status" value="1"/>
</dbReference>
<gene>
    <name evidence="8" type="ORF">CDD82_3640</name>
</gene>
<evidence type="ECO:0000256" key="6">
    <source>
        <dbReference type="SAM" id="MobiDB-lite"/>
    </source>
</evidence>
<keyword evidence="4" id="KW-0175">Coiled coil</keyword>
<evidence type="ECO:0000256" key="1">
    <source>
        <dbReference type="ARBA" id="ARBA00004123"/>
    </source>
</evidence>
<evidence type="ECO:0000256" key="4">
    <source>
        <dbReference type="ARBA" id="ARBA00023054"/>
    </source>
</evidence>
<name>A0A2C5ZCK9_9HYPO</name>
<feature type="region of interest" description="Disordered" evidence="6">
    <location>
        <begin position="1"/>
        <end position="92"/>
    </location>
</feature>
<dbReference type="Gene3D" id="1.25.10.10">
    <property type="entry name" value="Leucine-rich Repeat Variant"/>
    <property type="match status" value="1"/>
</dbReference>